<gene>
    <name evidence="1" type="ORF">IAC04_03565</name>
</gene>
<proteinExistence type="predicted"/>
<protein>
    <submittedName>
        <fullName evidence="1">Type II toxin-antitoxin system RelE/ParE family toxin</fullName>
    </submittedName>
</protein>
<feature type="non-terminal residue" evidence="1">
    <location>
        <position position="50"/>
    </location>
</feature>
<accession>A0A9D2K961</accession>
<reference evidence="1" key="1">
    <citation type="journal article" date="2021" name="PeerJ">
        <title>Extensive microbial diversity within the chicken gut microbiome revealed by metagenomics and culture.</title>
        <authorList>
            <person name="Gilroy R."/>
            <person name="Ravi A."/>
            <person name="Getino M."/>
            <person name="Pursley I."/>
            <person name="Horton D.L."/>
            <person name="Alikhan N.F."/>
            <person name="Baker D."/>
            <person name="Gharbi K."/>
            <person name="Hall N."/>
            <person name="Watson M."/>
            <person name="Adriaenssens E.M."/>
            <person name="Foster-Nyarko E."/>
            <person name="Jarju S."/>
            <person name="Secka A."/>
            <person name="Antonio M."/>
            <person name="Oren A."/>
            <person name="Chaudhuri R.R."/>
            <person name="La Ragione R."/>
            <person name="Hildebrand F."/>
            <person name="Pallen M.J."/>
        </authorList>
    </citation>
    <scope>NUCLEOTIDE SEQUENCE</scope>
    <source>
        <strain evidence="1">Gambia16-554</strain>
    </source>
</reference>
<dbReference type="Proteomes" id="UP000824115">
    <property type="component" value="Unassembled WGS sequence"/>
</dbReference>
<dbReference type="AlphaFoldDB" id="A0A9D2K961"/>
<name>A0A9D2K961_9BACT</name>
<dbReference type="EMBL" id="DXAW01000069">
    <property type="protein sequence ID" value="HIZ85549.1"/>
    <property type="molecule type" value="Genomic_DNA"/>
</dbReference>
<reference evidence="1" key="2">
    <citation type="submission" date="2021-04" db="EMBL/GenBank/DDBJ databases">
        <authorList>
            <person name="Gilroy R."/>
        </authorList>
    </citation>
    <scope>NUCLEOTIDE SEQUENCE</scope>
    <source>
        <strain evidence="1">Gambia16-554</strain>
    </source>
</reference>
<sequence>MDQVIELVKYSEIIPAVYLRKIINVPGLYEIRVRYAGNIYRIFCCFDEGC</sequence>
<dbReference type="InterPro" id="IPR009241">
    <property type="entry name" value="HigB-like"/>
</dbReference>
<comment type="caution">
    <text evidence="1">The sequence shown here is derived from an EMBL/GenBank/DDBJ whole genome shotgun (WGS) entry which is preliminary data.</text>
</comment>
<evidence type="ECO:0000313" key="1">
    <source>
        <dbReference type="EMBL" id="HIZ85549.1"/>
    </source>
</evidence>
<organism evidence="1 2">
    <name type="scientific">Candidatus Coprenecus stercoravium</name>
    <dbReference type="NCBI Taxonomy" id="2840735"/>
    <lineage>
        <taxon>Bacteria</taxon>
        <taxon>Pseudomonadati</taxon>
        <taxon>Bacteroidota</taxon>
        <taxon>Bacteroidia</taxon>
        <taxon>Bacteroidales</taxon>
        <taxon>Rikenellaceae</taxon>
        <taxon>Rikenellaceae incertae sedis</taxon>
        <taxon>Candidatus Coprenecus</taxon>
    </lineage>
</organism>
<dbReference type="Pfam" id="PF05973">
    <property type="entry name" value="Gp49"/>
    <property type="match status" value="1"/>
</dbReference>
<evidence type="ECO:0000313" key="2">
    <source>
        <dbReference type="Proteomes" id="UP000824115"/>
    </source>
</evidence>